<keyword evidence="2" id="KW-1185">Reference proteome</keyword>
<dbReference type="Proteomes" id="UP000184608">
    <property type="component" value="Unassembled WGS sequence"/>
</dbReference>
<dbReference type="RefSeq" id="WP_073605466.1">
    <property type="nucleotide sequence ID" value="NZ_FQXZ01000044.1"/>
</dbReference>
<dbReference type="Pfam" id="PF07023">
    <property type="entry name" value="DUF1315"/>
    <property type="match status" value="1"/>
</dbReference>
<dbReference type="OrthoDB" id="5616307at2"/>
<sequence>MNAQQLTEIITPEAYQRLLYAVETGKWPEGTTLSQEQRDACIQAVMLFQSKHNTEPEHMTIAAGGEVCLKPKSELRQQFKLKDEHEILRVKTSDSMPDSDE</sequence>
<organism evidence="1 2">
    <name type="scientific">Vibrio aerogenes CECT 7868</name>
    <dbReference type="NCBI Taxonomy" id="1216006"/>
    <lineage>
        <taxon>Bacteria</taxon>
        <taxon>Pseudomonadati</taxon>
        <taxon>Pseudomonadota</taxon>
        <taxon>Gammaproteobacteria</taxon>
        <taxon>Vibrionales</taxon>
        <taxon>Vibrionaceae</taxon>
        <taxon>Vibrio</taxon>
    </lineage>
</organism>
<dbReference type="STRING" id="1216006.VA7868_03857"/>
<evidence type="ECO:0000313" key="1">
    <source>
        <dbReference type="EMBL" id="SHI51599.1"/>
    </source>
</evidence>
<reference evidence="1 2" key="1">
    <citation type="submission" date="2016-11" db="EMBL/GenBank/DDBJ databases">
        <authorList>
            <person name="Jaros S."/>
            <person name="Januszkiewicz K."/>
            <person name="Wedrychowicz H."/>
        </authorList>
    </citation>
    <scope>NUCLEOTIDE SEQUENCE [LARGE SCALE GENOMIC DNA]</scope>
    <source>
        <strain evidence="1 2">CECT 7868</strain>
    </source>
</reference>
<dbReference type="AlphaFoldDB" id="A0A1M6BS81"/>
<gene>
    <name evidence="1" type="ORF">VA7868_03857</name>
</gene>
<dbReference type="EMBL" id="FQXZ01000044">
    <property type="protein sequence ID" value="SHI51599.1"/>
    <property type="molecule type" value="Genomic_DNA"/>
</dbReference>
<accession>A0A1M6BS81</accession>
<protein>
    <recommendedName>
        <fullName evidence="3">DUF1315 domain-containing protein</fullName>
    </recommendedName>
</protein>
<proteinExistence type="predicted"/>
<evidence type="ECO:0000313" key="2">
    <source>
        <dbReference type="Proteomes" id="UP000184608"/>
    </source>
</evidence>
<name>A0A1M6BS81_9VIBR</name>
<evidence type="ECO:0008006" key="3">
    <source>
        <dbReference type="Google" id="ProtNLM"/>
    </source>
</evidence>
<dbReference type="InterPro" id="IPR009749">
    <property type="entry name" value="DUF1315"/>
</dbReference>